<reference evidence="2 3" key="1">
    <citation type="submission" date="2014-01" db="EMBL/GenBank/DDBJ databases">
        <authorList>
            <person name="Dobos K."/>
            <person name="Lenaerts A."/>
            <person name="Ordway D."/>
            <person name="DeGroote M.A."/>
            <person name="Parker T."/>
            <person name="Sizemore C."/>
            <person name="Tallon L.J."/>
            <person name="Sadzewicz L.K."/>
            <person name="Sengamalay N."/>
            <person name="Fraser C.M."/>
            <person name="Hine E."/>
            <person name="Shefchek K.A."/>
            <person name="Das S.P."/>
            <person name="Tettelin H."/>
        </authorList>
    </citation>
    <scope>NUCLEOTIDE SEQUENCE [LARGE SCALE GENOMIC DNA]</scope>
    <source>
        <strain evidence="2 3">Harvey</strain>
    </source>
</reference>
<dbReference type="InterPro" id="IPR058983">
    <property type="entry name" value="AftB_C"/>
</dbReference>
<accession>A0ABP3A1N6</accession>
<keyword evidence="2" id="KW-0328">Glycosyltransferase</keyword>
<protein>
    <submittedName>
        <fullName evidence="2">Arabinosyltransferase AftB domain protein</fullName>
        <ecNumber evidence="2">2.4.2.-</ecNumber>
    </submittedName>
</protein>
<dbReference type="EC" id="2.4.2.-" evidence="2"/>
<keyword evidence="3" id="KW-1185">Reference proteome</keyword>
<dbReference type="GO" id="GO:0016757">
    <property type="term" value="F:glycosyltransferase activity"/>
    <property type="evidence" value="ECO:0007669"/>
    <property type="project" value="UniProtKB-KW"/>
</dbReference>
<keyword evidence="2" id="KW-0808">Transferase</keyword>
<dbReference type="EMBL" id="JAOL01000190">
    <property type="protein sequence ID" value="EUA85538.1"/>
    <property type="molecule type" value="Genomic_DNA"/>
</dbReference>
<dbReference type="Proteomes" id="UP000020681">
    <property type="component" value="Unassembled WGS sequence"/>
</dbReference>
<proteinExistence type="predicted"/>
<organism evidence="2 3">
    <name type="scientific">Mycobacterium ulcerans str. Harvey</name>
    <dbReference type="NCBI Taxonomy" id="1299332"/>
    <lineage>
        <taxon>Bacteria</taxon>
        <taxon>Bacillati</taxon>
        <taxon>Actinomycetota</taxon>
        <taxon>Actinomycetes</taxon>
        <taxon>Mycobacteriales</taxon>
        <taxon>Mycobacteriaceae</taxon>
        <taxon>Mycobacterium</taxon>
        <taxon>Mycobacterium ulcerans group</taxon>
    </lineage>
</organism>
<sequence>MAAILTALNNTPDGALLLPSGNYTQWDLVPMIKPGSAPGIPASEKPQHTVFFTNLGMVGMNVGLDVRVLDQIGLANPLAAHTERLEHGRIGHDKNLFPDWVIADGPWVKWYPGVPAYLDQQWVAQAEAALRCPATQAVLNSVRAPMSLHRFVSNVVHSFEFTRYRINRVPLYELVRCGLEVPDVPPAPSRE</sequence>
<evidence type="ECO:0000313" key="2">
    <source>
        <dbReference type="EMBL" id="EUA85538.1"/>
    </source>
</evidence>
<evidence type="ECO:0000259" key="1">
    <source>
        <dbReference type="Pfam" id="PF26371"/>
    </source>
</evidence>
<name>A0ABP3A1N6_MYCUL</name>
<evidence type="ECO:0000313" key="3">
    <source>
        <dbReference type="Proteomes" id="UP000020681"/>
    </source>
</evidence>
<comment type="caution">
    <text evidence="2">The sequence shown here is derived from an EMBL/GenBank/DDBJ whole genome shotgun (WGS) entry which is preliminary data.</text>
</comment>
<gene>
    <name evidence="2" type="primary">aftB</name>
    <name evidence="2" type="ORF">I551_8086</name>
</gene>
<feature type="domain" description="Terminal beta-(1-&gt;2)-arabinofuranosyltransferase C-terminal" evidence="1">
    <location>
        <begin position="44"/>
        <end position="161"/>
    </location>
</feature>
<dbReference type="Pfam" id="PF26371">
    <property type="entry name" value="AftB_C"/>
    <property type="match status" value="1"/>
</dbReference>